<evidence type="ECO:0000256" key="9">
    <source>
        <dbReference type="ARBA" id="ARBA00047340"/>
    </source>
</evidence>
<keyword evidence="7" id="KW-0808">Transferase</keyword>
<evidence type="ECO:0000256" key="7">
    <source>
        <dbReference type="ARBA" id="ARBA00022679"/>
    </source>
</evidence>
<dbReference type="Proteomes" id="UP001055804">
    <property type="component" value="Unassembled WGS sequence"/>
</dbReference>
<keyword evidence="6 10" id="KW-0328">Glycosyltransferase</keyword>
<reference evidence="10" key="1">
    <citation type="submission" date="2022-06" db="EMBL/GenBank/DDBJ databases">
        <title>Isolation and Genomics of Futiania mangrovii gen. nov., sp. nov., a Rare and Metabolically-versatile member in the Class Alphaproteobacteria.</title>
        <authorList>
            <person name="Liu L."/>
            <person name="Huang W.-C."/>
            <person name="Pan J."/>
            <person name="Li J."/>
            <person name="Huang Y."/>
            <person name="Du H."/>
            <person name="Liu Y."/>
            <person name="Li M."/>
        </authorList>
    </citation>
    <scope>NUCLEOTIDE SEQUENCE</scope>
    <source>
        <strain evidence="10">FT118</strain>
    </source>
</reference>
<dbReference type="SUPFAM" id="SSF52733">
    <property type="entry name" value="Nicotinate mononucleotide:5,6-dimethylbenzimidazole phosphoribosyltransferase (CobT)"/>
    <property type="match status" value="1"/>
</dbReference>
<dbReference type="PANTHER" id="PTHR43463:SF1">
    <property type="entry name" value="NICOTINATE-NUCLEOTIDE--DIMETHYLBENZIMIDAZOLE PHOSPHORIBOSYLTRANSFERASE"/>
    <property type="match status" value="1"/>
</dbReference>
<dbReference type="Pfam" id="PF02277">
    <property type="entry name" value="DBI_PRT"/>
    <property type="match status" value="1"/>
</dbReference>
<protein>
    <recommendedName>
        <fullName evidence="4">Nicotinate-nucleotide--dimethylbenzimidazole phosphoribosyltransferase</fullName>
        <ecNumber evidence="3">2.4.2.21</ecNumber>
    </recommendedName>
    <alternativeName>
        <fullName evidence="8">N(1)-alpha-phosphoribosyltransferase</fullName>
    </alternativeName>
</protein>
<evidence type="ECO:0000313" key="10">
    <source>
        <dbReference type="EMBL" id="MCP1335854.1"/>
    </source>
</evidence>
<evidence type="ECO:0000256" key="5">
    <source>
        <dbReference type="ARBA" id="ARBA00022573"/>
    </source>
</evidence>
<gene>
    <name evidence="10" type="ORF">NJQ99_05485</name>
</gene>
<dbReference type="AlphaFoldDB" id="A0A9J6PC81"/>
<comment type="pathway">
    <text evidence="1">Nucleoside biosynthesis; alpha-ribazole biosynthesis; alpha-ribazole from 5,6-dimethylbenzimidazole: step 1/2.</text>
</comment>
<comment type="catalytic activity">
    <reaction evidence="9">
        <text>5,6-dimethylbenzimidazole + nicotinate beta-D-ribonucleotide = alpha-ribazole 5'-phosphate + nicotinate + H(+)</text>
        <dbReference type="Rhea" id="RHEA:11196"/>
        <dbReference type="ChEBI" id="CHEBI:15378"/>
        <dbReference type="ChEBI" id="CHEBI:15890"/>
        <dbReference type="ChEBI" id="CHEBI:32544"/>
        <dbReference type="ChEBI" id="CHEBI:57502"/>
        <dbReference type="ChEBI" id="CHEBI:57918"/>
        <dbReference type="EC" id="2.4.2.21"/>
    </reaction>
</comment>
<evidence type="ECO:0000256" key="8">
    <source>
        <dbReference type="ARBA" id="ARBA00030686"/>
    </source>
</evidence>
<dbReference type="PANTHER" id="PTHR43463">
    <property type="entry name" value="NICOTINATE-NUCLEOTIDE--DIMETHYLBENZIMIDAZOLE PHOSPHORIBOSYLTRANSFERASE"/>
    <property type="match status" value="1"/>
</dbReference>
<sequence length="343" mass="35117">MTTDTRGPTGLPFDDIRNVVRGMPGADSAAVDKVRAREAELIKPAGSLGRLEEIAEWLAAWQGTHPPKVLQPQVCVFAGTHGVAARGVSPLDPALTQQMVFAHAAGGAAVNQMAAAAEAGLKVFDLALDVPTGDICVEAAMDERTCAGTIAFGMEAVAQGGDLLCIGDWGVANGTPAAALACALHGGAPEAWAQREPGQDDAGYARKLEAVVQALDTHAGHLADPLNALARLGGRELAAIAGAIVAARYQRMPVLLDGFVTCVAASVLQKIRPDALDHCMVAHLMPGSAHARLLEAMGKAPLIDLGITLPEGAGAALAIPLVRAAAAAHAGMATYEQAEVTRP</sequence>
<organism evidence="10 11">
    <name type="scientific">Futiania mangrovi</name>
    <dbReference type="NCBI Taxonomy" id="2959716"/>
    <lineage>
        <taxon>Bacteria</taxon>
        <taxon>Pseudomonadati</taxon>
        <taxon>Pseudomonadota</taxon>
        <taxon>Alphaproteobacteria</taxon>
        <taxon>Futianiales</taxon>
        <taxon>Futianiaceae</taxon>
        <taxon>Futiania</taxon>
    </lineage>
</organism>
<name>A0A9J6PC81_9PROT</name>
<evidence type="ECO:0000313" key="11">
    <source>
        <dbReference type="Proteomes" id="UP001055804"/>
    </source>
</evidence>
<comment type="similarity">
    <text evidence="2">Belongs to the CobT family.</text>
</comment>
<dbReference type="EMBL" id="JAMZFT010000001">
    <property type="protein sequence ID" value="MCP1335854.1"/>
    <property type="molecule type" value="Genomic_DNA"/>
</dbReference>
<dbReference type="InterPro" id="IPR023195">
    <property type="entry name" value="Nict_dMeBzImd_PRibTrfase_N"/>
</dbReference>
<evidence type="ECO:0000256" key="6">
    <source>
        <dbReference type="ARBA" id="ARBA00022676"/>
    </source>
</evidence>
<dbReference type="RefSeq" id="WP_269331783.1">
    <property type="nucleotide sequence ID" value="NZ_JAMZFT010000001.1"/>
</dbReference>
<evidence type="ECO:0000256" key="3">
    <source>
        <dbReference type="ARBA" id="ARBA00011991"/>
    </source>
</evidence>
<dbReference type="EC" id="2.4.2.21" evidence="3"/>
<dbReference type="NCBIfam" id="NF000996">
    <property type="entry name" value="PRK00105.1"/>
    <property type="match status" value="1"/>
</dbReference>
<evidence type="ECO:0000256" key="2">
    <source>
        <dbReference type="ARBA" id="ARBA00007110"/>
    </source>
</evidence>
<dbReference type="InterPro" id="IPR036087">
    <property type="entry name" value="Nict_dMeBzImd_PRibTrfase_sf"/>
</dbReference>
<dbReference type="InterPro" id="IPR003200">
    <property type="entry name" value="Nict_dMeBzImd_PRibTrfase"/>
</dbReference>
<evidence type="ECO:0000256" key="4">
    <source>
        <dbReference type="ARBA" id="ARBA00015486"/>
    </source>
</evidence>
<dbReference type="GO" id="GO:0009236">
    <property type="term" value="P:cobalamin biosynthetic process"/>
    <property type="evidence" value="ECO:0007669"/>
    <property type="project" value="UniProtKB-KW"/>
</dbReference>
<keyword evidence="11" id="KW-1185">Reference proteome</keyword>
<comment type="caution">
    <text evidence="10">The sequence shown here is derived from an EMBL/GenBank/DDBJ whole genome shotgun (WGS) entry which is preliminary data.</text>
</comment>
<dbReference type="CDD" id="cd02439">
    <property type="entry name" value="DMB-PRT_CobT"/>
    <property type="match status" value="1"/>
</dbReference>
<dbReference type="Gene3D" id="1.10.1610.10">
    <property type="match status" value="1"/>
</dbReference>
<evidence type="ECO:0000256" key="1">
    <source>
        <dbReference type="ARBA" id="ARBA00005049"/>
    </source>
</evidence>
<keyword evidence="5" id="KW-0169">Cobalamin biosynthesis</keyword>
<dbReference type="GO" id="GO:0008939">
    <property type="term" value="F:nicotinate-nucleotide-dimethylbenzimidazole phosphoribosyltransferase activity"/>
    <property type="evidence" value="ECO:0007669"/>
    <property type="project" value="UniProtKB-EC"/>
</dbReference>
<dbReference type="Gene3D" id="3.40.50.10210">
    <property type="match status" value="1"/>
</dbReference>
<accession>A0A9J6PC81</accession>
<proteinExistence type="inferred from homology"/>